<dbReference type="AlphaFoldDB" id="A0A3F3QK42"/>
<reference evidence="1 2" key="1">
    <citation type="submission" date="2018-07" db="EMBL/GenBank/DDBJ databases">
        <title>The genomes of Aspergillus section Nigri reveals drivers in fungal speciation.</title>
        <authorList>
            <consortium name="DOE Joint Genome Institute"/>
            <person name="Vesth T.C."/>
            <person name="Nybo J."/>
            <person name="Theobald S."/>
            <person name="Brandl J."/>
            <person name="Frisvad J.C."/>
            <person name="Nielsen K.F."/>
            <person name="Lyhne E.K."/>
            <person name="Kogle M.E."/>
            <person name="Kuo A."/>
            <person name="Riley R."/>
            <person name="Clum A."/>
            <person name="Nolan M."/>
            <person name="Lipzen A."/>
            <person name="Salamov A."/>
            <person name="Henrissat B."/>
            <person name="Wiebenga A."/>
            <person name="De vries R.P."/>
            <person name="Grigoriev I.V."/>
            <person name="Mortensen U.H."/>
            <person name="Andersen M.R."/>
            <person name="Baker S.E."/>
        </authorList>
    </citation>
    <scope>NUCLEOTIDE SEQUENCE [LARGE SCALE GENOMIC DNA]</scope>
    <source>
        <strain evidence="1 2">CBS 139.54b</strain>
    </source>
</reference>
<proteinExistence type="predicted"/>
<protein>
    <submittedName>
        <fullName evidence="1">Uncharacterized protein</fullName>
    </submittedName>
</protein>
<dbReference type="Proteomes" id="UP000253729">
    <property type="component" value="Unassembled WGS sequence"/>
</dbReference>
<sequence length="66" mass="7730">MRLFFYCLYPFFPSRYIDSTHFAPLLLRLYPHRGSHTNSITRGRESMLSLSLARSLGSPKIDKLPR</sequence>
<dbReference type="GeneID" id="38132633"/>
<dbReference type="RefSeq" id="XP_026632675.1">
    <property type="nucleotide sequence ID" value="XM_026764277.1"/>
</dbReference>
<accession>A0A3F3QK42</accession>
<name>A0A3F3QK42_9EURO</name>
<dbReference type="EMBL" id="KZ852032">
    <property type="protein sequence ID" value="RDH39653.1"/>
    <property type="molecule type" value="Genomic_DNA"/>
</dbReference>
<gene>
    <name evidence="1" type="ORF">BDQ94DRAFT_133442</name>
</gene>
<evidence type="ECO:0000313" key="2">
    <source>
        <dbReference type="Proteomes" id="UP000253729"/>
    </source>
</evidence>
<evidence type="ECO:0000313" key="1">
    <source>
        <dbReference type="EMBL" id="RDH39653.1"/>
    </source>
</evidence>
<keyword evidence="2" id="KW-1185">Reference proteome</keyword>
<organism evidence="1 2">
    <name type="scientific">Aspergillus welwitschiae</name>
    <dbReference type="NCBI Taxonomy" id="1341132"/>
    <lineage>
        <taxon>Eukaryota</taxon>
        <taxon>Fungi</taxon>
        <taxon>Dikarya</taxon>
        <taxon>Ascomycota</taxon>
        <taxon>Pezizomycotina</taxon>
        <taxon>Eurotiomycetes</taxon>
        <taxon>Eurotiomycetidae</taxon>
        <taxon>Eurotiales</taxon>
        <taxon>Aspergillaceae</taxon>
        <taxon>Aspergillus</taxon>
        <taxon>Aspergillus subgen. Circumdati</taxon>
    </lineage>
</organism>